<dbReference type="OrthoDB" id="4950956at2"/>
<evidence type="ECO:0000313" key="3">
    <source>
        <dbReference type="Proteomes" id="UP000293865"/>
    </source>
</evidence>
<evidence type="ECO:0000256" key="1">
    <source>
        <dbReference type="SAM" id="SignalP"/>
    </source>
</evidence>
<sequence>MTRLRLPMVGAVLALGAALTLSAQSSATDAGWNETTHATGSYTALTVARPALGATCTLSPGFLGTNPAITITWMVPPGSGFTSANAQYAISGVSGLEQVTGSLLSSITTTGPVGGVYTTRFGSGVLTGLLGGTKSVGVRFLHSSGWTSLWSQADASMGLAGANPQCTVVP</sequence>
<dbReference type="AlphaFoldDB" id="A0A4Q2L2D8"/>
<dbReference type="RefSeq" id="WP_129519828.1">
    <property type="nucleotide sequence ID" value="NZ_SDPN01000006.1"/>
</dbReference>
<name>A0A4Q2L2D8_9MICO</name>
<feature type="signal peptide" evidence="1">
    <location>
        <begin position="1"/>
        <end position="27"/>
    </location>
</feature>
<dbReference type="Proteomes" id="UP000293865">
    <property type="component" value="Unassembled WGS sequence"/>
</dbReference>
<keyword evidence="3" id="KW-1185">Reference proteome</keyword>
<reference evidence="2 3" key="1">
    <citation type="submission" date="2019-01" db="EMBL/GenBank/DDBJ databases">
        <title>Agromyces.</title>
        <authorList>
            <person name="Li J."/>
        </authorList>
    </citation>
    <scope>NUCLEOTIDE SEQUENCE [LARGE SCALE GENOMIC DNA]</scope>
    <source>
        <strain evidence="2 3">DSM 15934</strain>
    </source>
</reference>
<proteinExistence type="predicted"/>
<comment type="caution">
    <text evidence="2">The sequence shown here is derived from an EMBL/GenBank/DDBJ whole genome shotgun (WGS) entry which is preliminary data.</text>
</comment>
<gene>
    <name evidence="2" type="ORF">ESP51_05160</name>
</gene>
<evidence type="ECO:0000313" key="2">
    <source>
        <dbReference type="EMBL" id="RXZ72274.1"/>
    </source>
</evidence>
<accession>A0A4Q2L2D8</accession>
<dbReference type="EMBL" id="SDPN01000006">
    <property type="protein sequence ID" value="RXZ72274.1"/>
    <property type="molecule type" value="Genomic_DNA"/>
</dbReference>
<feature type="chain" id="PRO_5038677299" evidence="1">
    <location>
        <begin position="28"/>
        <end position="170"/>
    </location>
</feature>
<keyword evidence="1" id="KW-0732">Signal</keyword>
<organism evidence="2 3">
    <name type="scientific">Agromyces albus</name>
    <dbReference type="NCBI Taxonomy" id="205332"/>
    <lineage>
        <taxon>Bacteria</taxon>
        <taxon>Bacillati</taxon>
        <taxon>Actinomycetota</taxon>
        <taxon>Actinomycetes</taxon>
        <taxon>Micrococcales</taxon>
        <taxon>Microbacteriaceae</taxon>
        <taxon>Agromyces</taxon>
    </lineage>
</organism>
<protein>
    <submittedName>
        <fullName evidence="2">Uncharacterized protein</fullName>
    </submittedName>
</protein>